<proteinExistence type="predicted"/>
<feature type="compositionally biased region" description="Basic and acidic residues" evidence="1">
    <location>
        <begin position="129"/>
        <end position="142"/>
    </location>
</feature>
<dbReference type="PANTHER" id="PTHR45912">
    <property type="entry name" value="CILIA- AND FLAGELLA-ASSOCIATED PROTEIN 47"/>
    <property type="match status" value="1"/>
</dbReference>
<feature type="non-terminal residue" evidence="2">
    <location>
        <position position="1"/>
    </location>
</feature>
<evidence type="ECO:0000313" key="3">
    <source>
        <dbReference type="Proteomes" id="UP000654075"/>
    </source>
</evidence>
<name>A0A813EN14_POLGL</name>
<protein>
    <submittedName>
        <fullName evidence="2">Uncharacterized protein</fullName>
    </submittedName>
</protein>
<evidence type="ECO:0000256" key="1">
    <source>
        <dbReference type="SAM" id="MobiDB-lite"/>
    </source>
</evidence>
<dbReference type="PANTHER" id="PTHR45912:SF3">
    <property type="entry name" value="CILIA- AND FLAGELLA-ASSOCIATED PROTEIN 47"/>
    <property type="match status" value="1"/>
</dbReference>
<feature type="region of interest" description="Disordered" evidence="1">
    <location>
        <begin position="129"/>
        <end position="149"/>
    </location>
</feature>
<dbReference type="AlphaFoldDB" id="A0A813EN14"/>
<accession>A0A813EN14</accession>
<dbReference type="OrthoDB" id="447162at2759"/>
<dbReference type="EMBL" id="CAJNNV010012582">
    <property type="protein sequence ID" value="CAE8600907.1"/>
    <property type="molecule type" value="Genomic_DNA"/>
</dbReference>
<evidence type="ECO:0000313" key="2">
    <source>
        <dbReference type="EMBL" id="CAE8600907.1"/>
    </source>
</evidence>
<sequence length="256" mass="29064">MPKALGKFTQDLIINYCSNLYSHTMRCYAEAPMIGEKSIPVKGLERTGRDFDPEHNFVNQENLMVPLTRARNLQSLTQIMKTDLSRNQNSSEALDSIMLDLPEPTPYSLSPSAMQEHVRNKQRYNRHLKESRWKRKQVEKNGGEPAQPVDIFFEDDVNMGMNPGSGLKSPRYNVDDIPVEKLALQRALDDDSGARGVTGHRYVHDENKLIKKKFKAGPTTQAEVRECSATLENWQLGLISVGPRVLDFSNVYVKSQ</sequence>
<organism evidence="2 3">
    <name type="scientific">Polarella glacialis</name>
    <name type="common">Dinoflagellate</name>
    <dbReference type="NCBI Taxonomy" id="89957"/>
    <lineage>
        <taxon>Eukaryota</taxon>
        <taxon>Sar</taxon>
        <taxon>Alveolata</taxon>
        <taxon>Dinophyceae</taxon>
        <taxon>Suessiales</taxon>
        <taxon>Suessiaceae</taxon>
        <taxon>Polarella</taxon>
    </lineage>
</organism>
<reference evidence="2" key="1">
    <citation type="submission" date="2021-02" db="EMBL/GenBank/DDBJ databases">
        <authorList>
            <person name="Dougan E. K."/>
            <person name="Rhodes N."/>
            <person name="Thang M."/>
            <person name="Chan C."/>
        </authorList>
    </citation>
    <scope>NUCLEOTIDE SEQUENCE</scope>
</reference>
<gene>
    <name evidence="2" type="ORF">PGLA1383_LOCUS19209</name>
</gene>
<keyword evidence="3" id="KW-1185">Reference proteome</keyword>
<dbReference type="GO" id="GO:0060271">
    <property type="term" value="P:cilium assembly"/>
    <property type="evidence" value="ECO:0007669"/>
    <property type="project" value="TreeGrafter"/>
</dbReference>
<dbReference type="Proteomes" id="UP000654075">
    <property type="component" value="Unassembled WGS sequence"/>
</dbReference>
<dbReference type="GO" id="GO:0005929">
    <property type="term" value="C:cilium"/>
    <property type="evidence" value="ECO:0007669"/>
    <property type="project" value="TreeGrafter"/>
</dbReference>
<comment type="caution">
    <text evidence="2">The sequence shown here is derived from an EMBL/GenBank/DDBJ whole genome shotgun (WGS) entry which is preliminary data.</text>
</comment>